<accession>A0ABM8V4T1</accession>
<reference evidence="3 4" key="1">
    <citation type="submission" date="2021-04" db="EMBL/GenBank/DDBJ databases">
        <authorList>
            <person name="Rakotoarivonina H."/>
        </authorList>
    </citation>
    <scope>NUCLEOTIDE SEQUENCE [LARGE SCALE GENOMIC DNA]</scope>
    <source>
        <strain evidence="3 4">XE</strain>
    </source>
</reference>
<keyword evidence="4" id="KW-1185">Reference proteome</keyword>
<organism evidence="3 4">
    <name type="scientific">Thermobacillus xylanilyticus</name>
    <dbReference type="NCBI Taxonomy" id="76633"/>
    <lineage>
        <taxon>Bacteria</taxon>
        <taxon>Bacillati</taxon>
        <taxon>Bacillota</taxon>
        <taxon>Bacilli</taxon>
        <taxon>Bacillales</taxon>
        <taxon>Paenibacillaceae</taxon>
        <taxon>Thermobacillus</taxon>
    </lineage>
</organism>
<evidence type="ECO:0000256" key="2">
    <source>
        <dbReference type="SAM" id="SignalP"/>
    </source>
</evidence>
<dbReference type="Pfam" id="PF09577">
    <property type="entry name" value="Spore_YpjB"/>
    <property type="match status" value="1"/>
</dbReference>
<name>A0ABM8V4T1_THEXY</name>
<keyword evidence="1" id="KW-0472">Membrane</keyword>
<feature type="signal peptide" evidence="2">
    <location>
        <begin position="1"/>
        <end position="24"/>
    </location>
</feature>
<keyword evidence="1" id="KW-0812">Transmembrane</keyword>
<dbReference type="EMBL" id="CAJRAY010000048">
    <property type="protein sequence ID" value="CAG5087028.1"/>
    <property type="molecule type" value="Genomic_DNA"/>
</dbReference>
<dbReference type="Proteomes" id="UP000681526">
    <property type="component" value="Unassembled WGS sequence"/>
</dbReference>
<dbReference type="RefSeq" id="WP_213484583.1">
    <property type="nucleotide sequence ID" value="NZ_CAJRAY010000048.1"/>
</dbReference>
<protein>
    <submittedName>
        <fullName evidence="3">Sporulation protein YpjB</fullName>
    </submittedName>
</protein>
<evidence type="ECO:0000313" key="3">
    <source>
        <dbReference type="EMBL" id="CAG5087028.1"/>
    </source>
</evidence>
<comment type="caution">
    <text evidence="3">The sequence shown here is derived from an EMBL/GenBank/DDBJ whole genome shotgun (WGS) entry which is preliminary data.</text>
</comment>
<sequence>MSVRLKILLALMLLLTAGGLPLSADAPAAAEDRLDRLEVLTHSFYLASLDGNRQLSYAYLLKIEETAASAELRAIGEPAGWRRIDDSLGAARKALARGRNPDGWRAEASRLLLAVDALTPGRESLWLEYGRLIGDDLDRMRRGWQRGGTEGAAAAAVSLQLLKERVERLEAAAAVARPQPSVQLLQERIRYAERLLAAAAKGEANRVWIEEAFDGIEQAAADLFGSKEVLSPARADDPSPAWIAAMTAILCAALGYAGYRKYRHDRWGISSVKRPL</sequence>
<feature type="transmembrane region" description="Helical" evidence="1">
    <location>
        <begin position="241"/>
        <end position="259"/>
    </location>
</feature>
<gene>
    <name evidence="3" type="primary">txxe 2123</name>
    <name evidence="3" type="ORF">TXXE_10515</name>
</gene>
<evidence type="ECO:0000256" key="1">
    <source>
        <dbReference type="SAM" id="Phobius"/>
    </source>
</evidence>
<proteinExistence type="predicted"/>
<keyword evidence="1" id="KW-1133">Transmembrane helix</keyword>
<keyword evidence="2" id="KW-0732">Signal</keyword>
<dbReference type="InterPro" id="IPR014231">
    <property type="entry name" value="Spore_YpjB"/>
</dbReference>
<feature type="chain" id="PRO_5045705608" evidence="2">
    <location>
        <begin position="25"/>
        <end position="276"/>
    </location>
</feature>
<evidence type="ECO:0000313" key="4">
    <source>
        <dbReference type="Proteomes" id="UP000681526"/>
    </source>
</evidence>